<accession>A0A382J6C5</accession>
<sequence>MFWSHFGGMGDVVRSRLGWLGQSLLWSRLRALLGVRPSEPTFRESLEELIEELHDDGLPGGDEERTMLRNLLDFGRLDVA</sequence>
<dbReference type="EMBL" id="UINC01072061">
    <property type="protein sequence ID" value="SVC07436.1"/>
    <property type="molecule type" value="Genomic_DNA"/>
</dbReference>
<gene>
    <name evidence="1" type="ORF">METZ01_LOCUS260290</name>
</gene>
<feature type="non-terminal residue" evidence="1">
    <location>
        <position position="80"/>
    </location>
</feature>
<dbReference type="AlphaFoldDB" id="A0A382J6C5"/>
<reference evidence="1" key="1">
    <citation type="submission" date="2018-05" db="EMBL/GenBank/DDBJ databases">
        <authorList>
            <person name="Lanie J.A."/>
            <person name="Ng W.-L."/>
            <person name="Kazmierczak K.M."/>
            <person name="Andrzejewski T.M."/>
            <person name="Davidsen T.M."/>
            <person name="Wayne K.J."/>
            <person name="Tettelin H."/>
            <person name="Glass J.I."/>
            <person name="Rusch D."/>
            <person name="Podicherti R."/>
            <person name="Tsui H.-C.T."/>
            <person name="Winkler M.E."/>
        </authorList>
    </citation>
    <scope>NUCLEOTIDE SEQUENCE</scope>
</reference>
<organism evidence="1">
    <name type="scientific">marine metagenome</name>
    <dbReference type="NCBI Taxonomy" id="408172"/>
    <lineage>
        <taxon>unclassified sequences</taxon>
        <taxon>metagenomes</taxon>
        <taxon>ecological metagenomes</taxon>
    </lineage>
</organism>
<proteinExistence type="predicted"/>
<evidence type="ECO:0000313" key="1">
    <source>
        <dbReference type="EMBL" id="SVC07436.1"/>
    </source>
</evidence>
<protein>
    <submittedName>
        <fullName evidence="1">Uncharacterized protein</fullName>
    </submittedName>
</protein>
<name>A0A382J6C5_9ZZZZ</name>